<gene>
    <name evidence="1" type="ORF">NM208_g3799</name>
</gene>
<name>A0ACC1SMT8_9HYPO</name>
<comment type="caution">
    <text evidence="1">The sequence shown here is derived from an EMBL/GenBank/DDBJ whole genome shotgun (WGS) entry which is preliminary data.</text>
</comment>
<organism evidence="1 2">
    <name type="scientific">Fusarium decemcellulare</name>
    <dbReference type="NCBI Taxonomy" id="57161"/>
    <lineage>
        <taxon>Eukaryota</taxon>
        <taxon>Fungi</taxon>
        <taxon>Dikarya</taxon>
        <taxon>Ascomycota</taxon>
        <taxon>Pezizomycotina</taxon>
        <taxon>Sordariomycetes</taxon>
        <taxon>Hypocreomycetidae</taxon>
        <taxon>Hypocreales</taxon>
        <taxon>Nectriaceae</taxon>
        <taxon>Fusarium</taxon>
        <taxon>Fusarium decemcellulare species complex</taxon>
    </lineage>
</organism>
<dbReference type="EMBL" id="JANRMS010000265">
    <property type="protein sequence ID" value="KAJ3543005.1"/>
    <property type="molecule type" value="Genomic_DNA"/>
</dbReference>
<proteinExistence type="predicted"/>
<evidence type="ECO:0000313" key="1">
    <source>
        <dbReference type="EMBL" id="KAJ3543005.1"/>
    </source>
</evidence>
<evidence type="ECO:0000313" key="2">
    <source>
        <dbReference type="Proteomes" id="UP001148629"/>
    </source>
</evidence>
<keyword evidence="2" id="KW-1185">Reference proteome</keyword>
<dbReference type="Proteomes" id="UP001148629">
    <property type="component" value="Unassembled WGS sequence"/>
</dbReference>
<reference evidence="1" key="1">
    <citation type="submission" date="2022-08" db="EMBL/GenBank/DDBJ databases">
        <title>Genome Sequence of Fusarium decemcellulare.</title>
        <authorList>
            <person name="Buettner E."/>
        </authorList>
    </citation>
    <scope>NUCLEOTIDE SEQUENCE</scope>
    <source>
        <strain evidence="1">Babe19</strain>
    </source>
</reference>
<accession>A0ACC1SMT8</accession>
<protein>
    <submittedName>
        <fullName evidence="1">Uncharacterized protein</fullName>
    </submittedName>
</protein>
<sequence>MPSMRVVNTNGWQCREAHLRVPACEPSLFICLKNSSPRTIINILLCTTAKTPTEYKSKIQRSYQHSYRRPDPPRGGEGGHEQNGMAAQGNGTILADNLTGSGVSEDSTPIPPVYQAWGQSRAFGTAHPQERNQAAGTQQPEESSRQGGGPSGSKEVPDDSGGKGPARRLIIIERAVSAVYGIRRLDQWFLKVENPVAGGPQNDFIARVPNQWNMCVGKCSCEEVIREMYNLVMGMVPGTGLLYYMMLPDGEGRPEVPISVLLWTNPMAELGIAAYPS</sequence>